<proteinExistence type="predicted"/>
<dbReference type="Proteomes" id="UP001417504">
    <property type="component" value="Unassembled WGS sequence"/>
</dbReference>
<dbReference type="AlphaFoldDB" id="A0AAP0EMF1"/>
<name>A0AAP0EMF1_9MAGN</name>
<evidence type="ECO:0000313" key="1">
    <source>
        <dbReference type="EMBL" id="KAK9096201.1"/>
    </source>
</evidence>
<evidence type="ECO:0000313" key="2">
    <source>
        <dbReference type="Proteomes" id="UP001417504"/>
    </source>
</evidence>
<sequence length="90" mass="10247">MLELDRGVTIISKLLSHGGACKRGRGGHNGLVVKIYKPPPNRGFVVWQFCKLLPDRETIKLRPDRPRFARFGRFGVAIFLQNNTVIFNKL</sequence>
<protein>
    <submittedName>
        <fullName evidence="1">Uncharacterized protein</fullName>
    </submittedName>
</protein>
<organism evidence="1 2">
    <name type="scientific">Stephania japonica</name>
    <dbReference type="NCBI Taxonomy" id="461633"/>
    <lineage>
        <taxon>Eukaryota</taxon>
        <taxon>Viridiplantae</taxon>
        <taxon>Streptophyta</taxon>
        <taxon>Embryophyta</taxon>
        <taxon>Tracheophyta</taxon>
        <taxon>Spermatophyta</taxon>
        <taxon>Magnoliopsida</taxon>
        <taxon>Ranunculales</taxon>
        <taxon>Menispermaceae</taxon>
        <taxon>Menispermoideae</taxon>
        <taxon>Cissampelideae</taxon>
        <taxon>Stephania</taxon>
    </lineage>
</organism>
<dbReference type="EMBL" id="JBBNAE010000009">
    <property type="protein sequence ID" value="KAK9096201.1"/>
    <property type="molecule type" value="Genomic_DNA"/>
</dbReference>
<comment type="caution">
    <text evidence="1">The sequence shown here is derived from an EMBL/GenBank/DDBJ whole genome shotgun (WGS) entry which is preliminary data.</text>
</comment>
<gene>
    <name evidence="1" type="ORF">Sjap_021698</name>
</gene>
<accession>A0AAP0EMF1</accession>
<keyword evidence="2" id="KW-1185">Reference proteome</keyword>
<reference evidence="1 2" key="1">
    <citation type="submission" date="2024-01" db="EMBL/GenBank/DDBJ databases">
        <title>Genome assemblies of Stephania.</title>
        <authorList>
            <person name="Yang L."/>
        </authorList>
    </citation>
    <scope>NUCLEOTIDE SEQUENCE [LARGE SCALE GENOMIC DNA]</scope>
    <source>
        <strain evidence="1">QJT</strain>
        <tissue evidence="1">Leaf</tissue>
    </source>
</reference>